<name>A0A6C0DSR9_9ZZZZ</name>
<reference evidence="1" key="1">
    <citation type="journal article" date="2020" name="Nature">
        <title>Giant virus diversity and host interactions through global metagenomics.</title>
        <authorList>
            <person name="Schulz F."/>
            <person name="Roux S."/>
            <person name="Paez-Espino D."/>
            <person name="Jungbluth S."/>
            <person name="Walsh D.A."/>
            <person name="Denef V.J."/>
            <person name="McMahon K.D."/>
            <person name="Konstantinidis K.T."/>
            <person name="Eloe-Fadrosh E.A."/>
            <person name="Kyrpides N.C."/>
            <person name="Woyke T."/>
        </authorList>
    </citation>
    <scope>NUCLEOTIDE SEQUENCE</scope>
    <source>
        <strain evidence="1">GVMAG-M-3300023174-49</strain>
    </source>
</reference>
<dbReference type="EMBL" id="MN739662">
    <property type="protein sequence ID" value="QHT19089.1"/>
    <property type="molecule type" value="Genomic_DNA"/>
</dbReference>
<sequence length="166" mass="19563">MIYTFFIKLLLITTVFSLHFPKPNIRILRSPIFPGIPQLKLHHSIFISTTNYTVSYVIDFSPINQSMSAMTKLLFAQNIPAEIRIRKIDTMPNYYIDDMIIQHWHSINAPLSYSESKTLSDQTYDTIKNIELKQKMSKIFDWDINMNLYTHNCQHFGKHVTDIFDE</sequence>
<proteinExistence type="predicted"/>
<evidence type="ECO:0000313" key="1">
    <source>
        <dbReference type="EMBL" id="QHT19089.1"/>
    </source>
</evidence>
<protein>
    <submittedName>
        <fullName evidence="1">Uncharacterized protein</fullName>
    </submittedName>
</protein>
<dbReference type="AlphaFoldDB" id="A0A6C0DSR9"/>
<accession>A0A6C0DSR9</accession>
<organism evidence="1">
    <name type="scientific">viral metagenome</name>
    <dbReference type="NCBI Taxonomy" id="1070528"/>
    <lineage>
        <taxon>unclassified sequences</taxon>
        <taxon>metagenomes</taxon>
        <taxon>organismal metagenomes</taxon>
    </lineage>
</organism>